<dbReference type="GO" id="GO:0004311">
    <property type="term" value="F:geranylgeranyl diphosphate synthase activity"/>
    <property type="evidence" value="ECO:0007669"/>
    <property type="project" value="InterPro"/>
</dbReference>
<accession>A0A0D6ENL1</accession>
<dbReference type="InterPro" id="IPR019845">
    <property type="entry name" value="Squalene/phytoene_synthase_CS"/>
</dbReference>
<keyword evidence="12" id="KW-0125">Carotenoid biosynthesis</keyword>
<dbReference type="UniPathway" id="UPA00799">
    <property type="reaction ID" value="UER00773"/>
</dbReference>
<evidence type="ECO:0000256" key="16">
    <source>
        <dbReference type="ARBA" id="ARBA00023268"/>
    </source>
</evidence>
<dbReference type="InterPro" id="IPR002060">
    <property type="entry name" value="Squ/phyt_synthse"/>
</dbReference>
<dbReference type="SUPFAM" id="SSF48576">
    <property type="entry name" value="Terpenoid synthases"/>
    <property type="match status" value="1"/>
</dbReference>
<comment type="pathway">
    <text evidence="3">Carotenoid biosynthesis; beta-carotene biosynthesis.</text>
</comment>
<reference evidence="21" key="1">
    <citation type="submission" date="2015-02" db="EMBL/GenBank/DDBJ databases">
        <authorList>
            <person name="Gon?alves P."/>
        </authorList>
    </citation>
    <scope>NUCLEOTIDE SEQUENCE [LARGE SCALE GENOMIC DNA]</scope>
</reference>
<dbReference type="GO" id="GO:0016117">
    <property type="term" value="P:carotenoid biosynthetic process"/>
    <property type="evidence" value="ECO:0007669"/>
    <property type="project" value="UniProtKB-KW"/>
</dbReference>
<feature type="transmembrane region" description="Helical" evidence="19">
    <location>
        <begin position="175"/>
        <end position="194"/>
    </location>
</feature>
<organism evidence="20 21">
    <name type="scientific">Sporidiobolus salmonicolor</name>
    <name type="common">Yeast-like fungus</name>
    <name type="synonym">Sporobolomyces salmonicolor</name>
    <dbReference type="NCBI Taxonomy" id="5005"/>
    <lineage>
        <taxon>Eukaryota</taxon>
        <taxon>Fungi</taxon>
        <taxon>Dikarya</taxon>
        <taxon>Basidiomycota</taxon>
        <taxon>Pucciniomycotina</taxon>
        <taxon>Microbotryomycetes</taxon>
        <taxon>Sporidiobolales</taxon>
        <taxon>Sporidiobolaceae</taxon>
        <taxon>Sporobolomyces</taxon>
    </lineage>
</organism>
<evidence type="ECO:0000256" key="1">
    <source>
        <dbReference type="ARBA" id="ARBA00001805"/>
    </source>
</evidence>
<dbReference type="UniPathway" id="UPA00802"/>
<evidence type="ECO:0000256" key="14">
    <source>
        <dbReference type="ARBA" id="ARBA00023136"/>
    </source>
</evidence>
<comment type="catalytic activity">
    <reaction evidence="17">
        <text>gamma-carotene = all-trans-beta-carotene</text>
        <dbReference type="Rhea" id="RHEA:32239"/>
        <dbReference type="ChEBI" id="CHEBI:17579"/>
        <dbReference type="ChEBI" id="CHEBI:27740"/>
        <dbReference type="EC" id="5.5.1.19"/>
    </reaction>
</comment>
<dbReference type="InterPro" id="IPR044843">
    <property type="entry name" value="Trans_IPPS_bact-type"/>
</dbReference>
<keyword evidence="11 19" id="KW-0812">Transmembrane</keyword>
<protein>
    <recommendedName>
        <fullName evidence="9">Bifunctional lycopene cyclase/phytoene synthase</fullName>
        <ecNumber evidence="8">2.5.1.32</ecNumber>
        <ecNumber evidence="7">5.5.1.19</ecNumber>
    </recommendedName>
</protein>
<evidence type="ECO:0000256" key="19">
    <source>
        <dbReference type="SAM" id="Phobius"/>
    </source>
</evidence>
<evidence type="ECO:0000256" key="13">
    <source>
        <dbReference type="ARBA" id="ARBA00022989"/>
    </source>
</evidence>
<dbReference type="PANTHER" id="PTHR31480">
    <property type="entry name" value="BIFUNCTIONAL LYCOPENE CYCLASE/PHYTOENE SYNTHASE"/>
    <property type="match status" value="1"/>
</dbReference>
<sequence>MGTDYWLVHARWTIPPSLVLWFFFRKLRTPRDVYKTCFLITLREDAHTLHKQATIPWDSYLIRNRIWSYPQSSVVGPTLFAIPYEEIFFFFIQTYLTATVYALFTRPVVHAVLLPRMPEEGRATRWVGTAGFLAVTAAAVAKLKEGGEGTYLALIVGWVAPFLALLWFITSNHILAMPPYAVVLPILLPTLYLWECDARALQRGTWVIEQGTKLGLSFRGLEIEEAVFFLLTNVMVVFGLIACDYCLAVHDLRSYDKRTSSTFPPLSQFIPILINCPDAKQRQCIDDLRHALDVLEVHSKSFSTASMVFDGRLRLDLLALYAWCRVCDDLVDNASSVPVASSNIDLIRRFLSLVYPSDPSNPVALPTRPSGRELNEVLGDLSENEKGAFRLLTLLPISRPPLDELIEGFETDLRFLALSSGAATQTGPRAAASLPIRTDEDLLTYSNNVASSVADLCVQLVWAHTSSSASSSSERTAILSAARTMGKALQLVNIARDVPADQRIHRMYLPATPLDAPLRALTQERRRLLDLAKAMAGQSRSEIERLPKEARGGIRAACDVYLSIGEAVAQALEEGRIEDRARVNKATRAWTAWSAL</sequence>
<comment type="subcellular location">
    <subcellularLocation>
        <location evidence="2">Membrane</location>
        <topology evidence="2">Multi-pass membrane protein</topology>
    </subcellularLocation>
</comment>
<evidence type="ECO:0000256" key="9">
    <source>
        <dbReference type="ARBA" id="ARBA00018909"/>
    </source>
</evidence>
<evidence type="ECO:0000313" key="21">
    <source>
        <dbReference type="Proteomes" id="UP000243876"/>
    </source>
</evidence>
<evidence type="ECO:0000256" key="2">
    <source>
        <dbReference type="ARBA" id="ARBA00004141"/>
    </source>
</evidence>
<comment type="similarity">
    <text evidence="6">In the C-terminal section; belongs to the phytoene/squalene synthase family.</text>
</comment>
<dbReference type="GO" id="GO:0045436">
    <property type="term" value="F:lycopene beta cyclase activity"/>
    <property type="evidence" value="ECO:0007669"/>
    <property type="project" value="UniProtKB-ARBA"/>
</dbReference>
<dbReference type="AlphaFoldDB" id="A0A0D6ENL1"/>
<evidence type="ECO:0000256" key="8">
    <source>
        <dbReference type="ARBA" id="ARBA00012396"/>
    </source>
</evidence>
<dbReference type="EC" id="5.5.1.19" evidence="7"/>
<dbReference type="Pfam" id="PF00494">
    <property type="entry name" value="SQS_PSY"/>
    <property type="match status" value="1"/>
</dbReference>
<dbReference type="EMBL" id="CENE01000012">
    <property type="protein sequence ID" value="CEQ41160.1"/>
    <property type="molecule type" value="Genomic_DNA"/>
</dbReference>
<dbReference type="InterPro" id="IPR017825">
    <property type="entry name" value="Lycopene_cyclase_dom"/>
</dbReference>
<dbReference type="EC" id="2.5.1.32" evidence="8"/>
<keyword evidence="15" id="KW-0413">Isomerase</keyword>
<evidence type="ECO:0000313" key="20">
    <source>
        <dbReference type="EMBL" id="CEQ41160.1"/>
    </source>
</evidence>
<evidence type="ECO:0000256" key="11">
    <source>
        <dbReference type="ARBA" id="ARBA00022692"/>
    </source>
</evidence>
<dbReference type="Gene3D" id="1.10.600.10">
    <property type="entry name" value="Farnesyl Diphosphate Synthase"/>
    <property type="match status" value="1"/>
</dbReference>
<dbReference type="Proteomes" id="UP000243876">
    <property type="component" value="Unassembled WGS sequence"/>
</dbReference>
<name>A0A0D6ENL1_SPOSA</name>
<comment type="catalytic activity">
    <reaction evidence="18">
        <text>all-trans-lycopene = gamma-carotene</text>
        <dbReference type="Rhea" id="RHEA:32219"/>
        <dbReference type="ChEBI" id="CHEBI:15948"/>
        <dbReference type="ChEBI" id="CHEBI:27740"/>
        <dbReference type="EC" id="5.5.1.19"/>
    </reaction>
</comment>
<evidence type="ECO:0000256" key="3">
    <source>
        <dbReference type="ARBA" id="ARBA00005089"/>
    </source>
</evidence>
<dbReference type="SFLD" id="SFLDG01212">
    <property type="entry name" value="Phytoene_synthase_like"/>
    <property type="match status" value="1"/>
</dbReference>
<feature type="transmembrane region" description="Helical" evidence="19">
    <location>
        <begin position="87"/>
        <end position="104"/>
    </location>
</feature>
<feature type="transmembrane region" description="Helical" evidence="19">
    <location>
        <begin position="226"/>
        <end position="250"/>
    </location>
</feature>
<evidence type="ECO:0000256" key="4">
    <source>
        <dbReference type="ARBA" id="ARBA00005172"/>
    </source>
</evidence>
<keyword evidence="16" id="KW-0511">Multifunctional enzyme</keyword>
<evidence type="ECO:0000256" key="10">
    <source>
        <dbReference type="ARBA" id="ARBA00022679"/>
    </source>
</evidence>
<evidence type="ECO:0000256" key="6">
    <source>
        <dbReference type="ARBA" id="ARBA00008406"/>
    </source>
</evidence>
<proteinExistence type="inferred from homology"/>
<dbReference type="NCBIfam" id="TIGR03462">
    <property type="entry name" value="CarR_dom_SF"/>
    <property type="match status" value="2"/>
</dbReference>
<evidence type="ECO:0000256" key="7">
    <source>
        <dbReference type="ARBA" id="ARBA00012242"/>
    </source>
</evidence>
<evidence type="ECO:0000256" key="18">
    <source>
        <dbReference type="ARBA" id="ARBA00029335"/>
    </source>
</evidence>
<dbReference type="SFLD" id="SFLDS00005">
    <property type="entry name" value="Isoprenoid_Synthase_Type_I"/>
    <property type="match status" value="1"/>
</dbReference>
<keyword evidence="13 19" id="KW-1133">Transmembrane helix</keyword>
<comment type="catalytic activity">
    <reaction evidence="1">
        <text>2 (2E,6E,10E)-geranylgeranyl diphosphate = 15-cis-phytoene + 2 diphosphate</text>
        <dbReference type="Rhea" id="RHEA:34475"/>
        <dbReference type="ChEBI" id="CHEBI:27787"/>
        <dbReference type="ChEBI" id="CHEBI:33019"/>
        <dbReference type="ChEBI" id="CHEBI:58756"/>
        <dbReference type="EC" id="2.5.1.32"/>
    </reaction>
</comment>
<keyword evidence="10" id="KW-0808">Transferase</keyword>
<feature type="transmembrane region" description="Helical" evidence="19">
    <location>
        <begin position="150"/>
        <end position="169"/>
    </location>
</feature>
<evidence type="ECO:0000256" key="15">
    <source>
        <dbReference type="ARBA" id="ARBA00023235"/>
    </source>
</evidence>
<dbReference type="PROSITE" id="PS01045">
    <property type="entry name" value="SQUALEN_PHYTOEN_SYN_2"/>
    <property type="match status" value="1"/>
</dbReference>
<gene>
    <name evidence="20" type="primary">SPOSA6832_02835</name>
</gene>
<dbReference type="GO" id="GO:0016872">
    <property type="term" value="F:intramolecular lyase activity"/>
    <property type="evidence" value="ECO:0007669"/>
    <property type="project" value="InterPro"/>
</dbReference>
<dbReference type="OrthoDB" id="6600518at2759"/>
<comment type="similarity">
    <text evidence="5">In the N-terminal section; belongs to the lycopene beta-cyclase family.</text>
</comment>
<dbReference type="SFLD" id="SFLDG01018">
    <property type="entry name" value="Squalene/Phytoene_Synthase_Lik"/>
    <property type="match status" value="1"/>
</dbReference>
<evidence type="ECO:0000256" key="5">
    <source>
        <dbReference type="ARBA" id="ARBA00008247"/>
    </source>
</evidence>
<feature type="transmembrane region" description="Helical" evidence="19">
    <location>
        <begin position="6"/>
        <end position="24"/>
    </location>
</feature>
<comment type="pathway">
    <text evidence="4">Carotenoid biosynthesis; phytoene biosynthesis; all-trans-phytoene from geranylgeranyl diphosphate: step 1/1.</text>
</comment>
<feature type="transmembrane region" description="Helical" evidence="19">
    <location>
        <begin position="124"/>
        <end position="143"/>
    </location>
</feature>
<dbReference type="InterPro" id="IPR008949">
    <property type="entry name" value="Isoprenoid_synthase_dom_sf"/>
</dbReference>
<evidence type="ECO:0000256" key="12">
    <source>
        <dbReference type="ARBA" id="ARBA00022746"/>
    </source>
</evidence>
<keyword evidence="14 19" id="KW-0472">Membrane</keyword>
<evidence type="ECO:0000256" key="17">
    <source>
        <dbReference type="ARBA" id="ARBA00029313"/>
    </source>
</evidence>
<dbReference type="GO" id="GO:0016020">
    <property type="term" value="C:membrane"/>
    <property type="evidence" value="ECO:0007669"/>
    <property type="project" value="UniProtKB-SubCell"/>
</dbReference>
<keyword evidence="21" id="KW-1185">Reference proteome</keyword>